<proteinExistence type="predicted"/>
<sequence length="110" mass="13328">MWKYRTPKYTNVLWPRRKVFDVYKIYKTQTPLPGLPDLDIYILIHAKNQSIWQNSVYRVTSTFISSEIDKRKSNEVDNDENDEVEVENNENEEQLLNLNYNLYETEYSDR</sequence>
<name>A0A8H3M8S3_9GLOM</name>
<organism evidence="2 3">
    <name type="scientific">Rhizophagus clarus</name>
    <dbReference type="NCBI Taxonomy" id="94130"/>
    <lineage>
        <taxon>Eukaryota</taxon>
        <taxon>Fungi</taxon>
        <taxon>Fungi incertae sedis</taxon>
        <taxon>Mucoromycota</taxon>
        <taxon>Glomeromycotina</taxon>
        <taxon>Glomeromycetes</taxon>
        <taxon>Glomerales</taxon>
        <taxon>Glomeraceae</taxon>
        <taxon>Rhizophagus</taxon>
    </lineage>
</organism>
<comment type="caution">
    <text evidence="2">The sequence shown here is derived from an EMBL/GenBank/DDBJ whole genome shotgun (WGS) entry which is preliminary data.</text>
</comment>
<reference evidence="2" key="1">
    <citation type="submission" date="2019-10" db="EMBL/GenBank/DDBJ databases">
        <title>Conservation and host-specific expression of non-tandemly repeated heterogenous ribosome RNA gene in arbuscular mycorrhizal fungi.</title>
        <authorList>
            <person name="Maeda T."/>
            <person name="Kobayashi Y."/>
            <person name="Nakagawa T."/>
            <person name="Ezawa T."/>
            <person name="Yamaguchi K."/>
            <person name="Bino T."/>
            <person name="Nishimoto Y."/>
            <person name="Shigenobu S."/>
            <person name="Kawaguchi M."/>
        </authorList>
    </citation>
    <scope>NUCLEOTIDE SEQUENCE</scope>
    <source>
        <strain evidence="2">HR1</strain>
    </source>
</reference>
<evidence type="ECO:0000256" key="1">
    <source>
        <dbReference type="SAM" id="MobiDB-lite"/>
    </source>
</evidence>
<evidence type="ECO:0000313" key="3">
    <source>
        <dbReference type="Proteomes" id="UP000615446"/>
    </source>
</evidence>
<evidence type="ECO:0000313" key="2">
    <source>
        <dbReference type="EMBL" id="GET02838.1"/>
    </source>
</evidence>
<gene>
    <name evidence="2" type="ORF">RCL2_002920700</name>
</gene>
<accession>A0A8H3M8S3</accession>
<dbReference type="AlphaFoldDB" id="A0A8H3M8S3"/>
<feature type="region of interest" description="Disordered" evidence="1">
    <location>
        <begin position="71"/>
        <end position="90"/>
    </location>
</feature>
<protein>
    <submittedName>
        <fullName evidence="2">Uncharacterized protein</fullName>
    </submittedName>
</protein>
<dbReference type="EMBL" id="BLAL01000315">
    <property type="protein sequence ID" value="GET02838.1"/>
    <property type="molecule type" value="Genomic_DNA"/>
</dbReference>
<dbReference type="Proteomes" id="UP000615446">
    <property type="component" value="Unassembled WGS sequence"/>
</dbReference>
<feature type="compositionally biased region" description="Acidic residues" evidence="1">
    <location>
        <begin position="76"/>
        <end position="90"/>
    </location>
</feature>